<dbReference type="EMBL" id="CP002330">
    <property type="protein sequence ID" value="ADQ46605.1"/>
    <property type="molecule type" value="Genomic_DNA"/>
</dbReference>
<keyword evidence="2" id="KW-1185">Reference proteome</keyword>
<reference evidence="1 2" key="2">
    <citation type="journal article" date="2011" name="J. Bacteriol.">
        <title>Complete genome sequences for the anaerobic, extremely thermophilic plant biomass-degrading bacteria Caldicellulosiruptor hydrothermalis, Caldicellulosiruptor kristjanssonii, Caldicellulosiruptor kronotskyensis, Caldicellulosiruptor owensenis, and Caldicellulosiruptor lactoaceticus.</title>
        <authorList>
            <person name="Blumer-Schuette S.E."/>
            <person name="Ozdemir I."/>
            <person name="Mistry D."/>
            <person name="Lucas S."/>
            <person name="Lapidus A."/>
            <person name="Cheng J.F."/>
            <person name="Goodwin L.A."/>
            <person name="Pitluck S."/>
            <person name="Land M.L."/>
            <person name="Hauser L.J."/>
            <person name="Woyke T."/>
            <person name="Mikhailova N."/>
            <person name="Pati A."/>
            <person name="Kyrpides N.C."/>
            <person name="Ivanova N."/>
            <person name="Detter J.C."/>
            <person name="Walston-Davenport K."/>
            <person name="Han S."/>
            <person name="Adams M.W."/>
            <person name="Kelly R.M."/>
        </authorList>
    </citation>
    <scope>NUCLEOTIDE SEQUENCE [LARGE SCALE GENOMIC DNA]</scope>
    <source>
        <strain evidence="2">DSM 18902 / VKM B-2412 / 2002</strain>
    </source>
</reference>
<dbReference type="Gene3D" id="3.40.50.300">
    <property type="entry name" value="P-loop containing nucleotide triphosphate hydrolases"/>
    <property type="match status" value="1"/>
</dbReference>
<reference key="1">
    <citation type="submission" date="2010-11" db="EMBL/GenBank/DDBJ databases">
        <title>Complete sequence of Caldicellulosiruptor kronotskyensis 2002.</title>
        <authorList>
            <consortium name="US DOE Joint Genome Institute"/>
            <person name="Lucas S."/>
            <person name="Copeland A."/>
            <person name="Lapidus A."/>
            <person name="Cheng J.-F."/>
            <person name="Bruce D."/>
            <person name="Goodwin L."/>
            <person name="Pitluck S."/>
            <person name="Davenport K."/>
            <person name="Detter J.C."/>
            <person name="Han C."/>
            <person name="Tapia R."/>
            <person name="Land M."/>
            <person name="Hauser L."/>
            <person name="Jeffries C."/>
            <person name="Kyrpides N."/>
            <person name="Ivanova N."/>
            <person name="Mikhailova N."/>
            <person name="Blumer-Schuette S.E."/>
            <person name="Kelly R.M."/>
            <person name="Woyke T."/>
        </authorList>
    </citation>
    <scope>NUCLEOTIDE SEQUENCE</scope>
    <source>
        <strain>2002</strain>
    </source>
</reference>
<dbReference type="AlphaFoldDB" id="E4SFT0"/>
<dbReference type="InterPro" id="IPR027417">
    <property type="entry name" value="P-loop_NTPase"/>
</dbReference>
<gene>
    <name evidence="1" type="ordered locus">Calkro_1755</name>
</gene>
<organism evidence="1 2">
    <name type="scientific">Caldicellulosiruptor kronotskyensis (strain DSM 18902 / VKM B-2412 / 2002)</name>
    <dbReference type="NCBI Taxonomy" id="632348"/>
    <lineage>
        <taxon>Bacteria</taxon>
        <taxon>Bacillati</taxon>
        <taxon>Bacillota</taxon>
        <taxon>Bacillota incertae sedis</taxon>
        <taxon>Caldicellulosiruptorales</taxon>
        <taxon>Caldicellulosiruptoraceae</taxon>
        <taxon>Caldicellulosiruptor</taxon>
    </lineage>
</organism>
<evidence type="ECO:0000313" key="1">
    <source>
        <dbReference type="EMBL" id="ADQ46605.1"/>
    </source>
</evidence>
<dbReference type="SUPFAM" id="SSF53795">
    <property type="entry name" value="PEP carboxykinase-like"/>
    <property type="match status" value="1"/>
</dbReference>
<dbReference type="PATRIC" id="fig|632348.3.peg.1853"/>
<proteinExistence type="predicted"/>
<evidence type="ECO:0000313" key="2">
    <source>
        <dbReference type="Proteomes" id="UP000006835"/>
    </source>
</evidence>
<dbReference type="KEGG" id="ckn:Calkro_1755"/>
<evidence type="ECO:0008006" key="3">
    <source>
        <dbReference type="Google" id="ProtNLM"/>
    </source>
</evidence>
<dbReference type="HOGENOM" id="CLU_784545_0_0_9"/>
<protein>
    <recommendedName>
        <fullName evidence="3">HPr kinase</fullName>
    </recommendedName>
</protein>
<dbReference type="RefSeq" id="WP_013430693.1">
    <property type="nucleotide sequence ID" value="NC_014720.1"/>
</dbReference>
<sequence>MKNSKSSITIKRFKLPVLDLIIRCDDINLIERFCKFMDYKNVLQKNERTLLIDIRTKFKIQNNFNEFVSKLKNYNKTLNVTYIPELYHFENNKFRIIVQREKDVILSCLVYSYENRYLKVFLNQNSPASITCCESIIEFYIASSLYSHFSLPLHASAVKIGDKGIIFVGESEVGKSTLALQLIYEGGKLLSNDLICLIISNDITGYCIDESIGLRVDRNNKLLYNYWSLLTNNHKPLYCDNCQTYYKAREVLGDKFIAFSKIDYVIFVEKVPISEPKIKRLNRKEALYFFLKNKINPNKRIVDLYIPLELFEKLSNKCTYYRLLLPDWNLEEKVIDSKVTCNWLLDNLYNNTE</sequence>
<accession>E4SFT0</accession>
<dbReference type="Proteomes" id="UP000006835">
    <property type="component" value="Chromosome"/>
</dbReference>
<name>E4SFT0_CALK2</name>